<dbReference type="Gene3D" id="1.10.1060.10">
    <property type="entry name" value="Alpha-helical ferredoxin"/>
    <property type="match status" value="1"/>
</dbReference>
<accession>A0A0M0BPJ5</accession>
<evidence type="ECO:0000313" key="8">
    <source>
        <dbReference type="EMBL" id="KON30472.1"/>
    </source>
</evidence>
<evidence type="ECO:0000256" key="4">
    <source>
        <dbReference type="ARBA" id="ARBA00023002"/>
    </source>
</evidence>
<dbReference type="GO" id="GO:0046872">
    <property type="term" value="F:metal ion binding"/>
    <property type="evidence" value="ECO:0007669"/>
    <property type="project" value="UniProtKB-KW"/>
</dbReference>
<dbReference type="InterPro" id="IPR051460">
    <property type="entry name" value="HdrC_iron-sulfur_subunit"/>
</dbReference>
<dbReference type="EMBL" id="LFWZ01000031">
    <property type="protein sequence ID" value="KON30472.1"/>
    <property type="molecule type" value="Genomic_DNA"/>
</dbReference>
<evidence type="ECO:0000256" key="6">
    <source>
        <dbReference type="ARBA" id="ARBA00023014"/>
    </source>
</evidence>
<protein>
    <recommendedName>
        <fullName evidence="7">4Fe-4S ferredoxin-type domain-containing protein</fullName>
    </recommendedName>
</protein>
<keyword evidence="6" id="KW-0411">Iron-sulfur</keyword>
<dbReference type="PANTHER" id="PTHR43255">
    <property type="entry name" value="IRON-SULFUR-BINDING OXIDOREDUCTASE FADF-RELATED-RELATED"/>
    <property type="match status" value="1"/>
</dbReference>
<comment type="similarity">
    <text evidence="1">Belongs to the HdrC family.</text>
</comment>
<gene>
    <name evidence="8" type="ORF">AC482_03770</name>
</gene>
<organism evidence="8 9">
    <name type="scientific">miscellaneous Crenarchaeota group-15 archaeon DG-45</name>
    <dbReference type="NCBI Taxonomy" id="1685127"/>
    <lineage>
        <taxon>Archaea</taxon>
        <taxon>Candidatus Bathyarchaeota</taxon>
        <taxon>MCG-15</taxon>
    </lineage>
</organism>
<evidence type="ECO:0000256" key="3">
    <source>
        <dbReference type="ARBA" id="ARBA00022723"/>
    </source>
</evidence>
<evidence type="ECO:0000313" key="9">
    <source>
        <dbReference type="Proteomes" id="UP000037210"/>
    </source>
</evidence>
<dbReference type="GO" id="GO:0051539">
    <property type="term" value="F:4 iron, 4 sulfur cluster binding"/>
    <property type="evidence" value="ECO:0007669"/>
    <property type="project" value="UniProtKB-KW"/>
</dbReference>
<proteinExistence type="inferred from homology"/>
<dbReference type="InterPro" id="IPR017900">
    <property type="entry name" value="4Fe4S_Fe_S_CS"/>
</dbReference>
<dbReference type="AlphaFoldDB" id="A0A0M0BPJ5"/>
<dbReference type="GO" id="GO:0005886">
    <property type="term" value="C:plasma membrane"/>
    <property type="evidence" value="ECO:0007669"/>
    <property type="project" value="TreeGrafter"/>
</dbReference>
<dbReference type="PANTHER" id="PTHR43255:SF1">
    <property type="entry name" value="IRON-SULFUR-BINDING OXIDOREDUCTASE FADF-RELATED"/>
    <property type="match status" value="1"/>
</dbReference>
<keyword evidence="4" id="KW-0560">Oxidoreductase</keyword>
<dbReference type="Pfam" id="PF13183">
    <property type="entry name" value="Fer4_8"/>
    <property type="match status" value="1"/>
</dbReference>
<dbReference type="PROSITE" id="PS00198">
    <property type="entry name" value="4FE4S_FER_1"/>
    <property type="match status" value="1"/>
</dbReference>
<dbReference type="Proteomes" id="UP000037210">
    <property type="component" value="Unassembled WGS sequence"/>
</dbReference>
<dbReference type="PROSITE" id="PS51379">
    <property type="entry name" value="4FE4S_FER_2"/>
    <property type="match status" value="1"/>
</dbReference>
<evidence type="ECO:0000256" key="5">
    <source>
        <dbReference type="ARBA" id="ARBA00023004"/>
    </source>
</evidence>
<keyword evidence="2" id="KW-0004">4Fe-4S</keyword>
<evidence type="ECO:0000256" key="2">
    <source>
        <dbReference type="ARBA" id="ARBA00022485"/>
    </source>
</evidence>
<evidence type="ECO:0000259" key="7">
    <source>
        <dbReference type="PROSITE" id="PS51379"/>
    </source>
</evidence>
<feature type="domain" description="4Fe-4S ferredoxin-type" evidence="7">
    <location>
        <begin position="17"/>
        <end position="48"/>
    </location>
</feature>
<dbReference type="SUPFAM" id="SSF46548">
    <property type="entry name" value="alpha-helical ferredoxin"/>
    <property type="match status" value="1"/>
</dbReference>
<sequence>MALRFRPENHVFKAKVAEVSGEEIDLCFQCGACSSGCPMTEEMDLLPSKVIRFAQLGLDEVLGSKTIWVCSTCFTCEVRCPRGIDIANVMEALRELRLRSKYDRVSLDSLSPEELRELPQIAIISNLRKLTA</sequence>
<comment type="caution">
    <text evidence="8">The sequence shown here is derived from an EMBL/GenBank/DDBJ whole genome shotgun (WGS) entry which is preliminary data.</text>
</comment>
<dbReference type="InterPro" id="IPR017896">
    <property type="entry name" value="4Fe4S_Fe-S-bd"/>
</dbReference>
<keyword evidence="5" id="KW-0408">Iron</keyword>
<evidence type="ECO:0000256" key="1">
    <source>
        <dbReference type="ARBA" id="ARBA00007097"/>
    </source>
</evidence>
<dbReference type="InterPro" id="IPR009051">
    <property type="entry name" value="Helical_ferredxn"/>
</dbReference>
<dbReference type="GO" id="GO:0016491">
    <property type="term" value="F:oxidoreductase activity"/>
    <property type="evidence" value="ECO:0007669"/>
    <property type="project" value="UniProtKB-KW"/>
</dbReference>
<keyword evidence="3" id="KW-0479">Metal-binding</keyword>
<reference evidence="8 9" key="1">
    <citation type="submission" date="2015-06" db="EMBL/GenBank/DDBJ databases">
        <title>New insights into the roles of widespread benthic archaea in carbon and nitrogen cycling.</title>
        <authorList>
            <person name="Lazar C.S."/>
            <person name="Baker B.J."/>
            <person name="Seitz K.W."/>
            <person name="Hyde A.S."/>
            <person name="Dick G.J."/>
            <person name="Hinrichs K.-U."/>
            <person name="Teske A.P."/>
        </authorList>
    </citation>
    <scope>NUCLEOTIDE SEQUENCE [LARGE SCALE GENOMIC DNA]</scope>
    <source>
        <strain evidence="8">DG-45</strain>
    </source>
</reference>
<name>A0A0M0BPJ5_9ARCH</name>